<dbReference type="InterPro" id="IPR036641">
    <property type="entry name" value="HPT_dom_sf"/>
</dbReference>
<dbReference type="Gene3D" id="3.30.565.10">
    <property type="entry name" value="Histidine kinase-like ATPase, C-terminal domain"/>
    <property type="match status" value="1"/>
</dbReference>
<dbReference type="CDD" id="cd00088">
    <property type="entry name" value="HPT"/>
    <property type="match status" value="1"/>
</dbReference>
<comment type="catalytic activity">
    <reaction evidence="1">
        <text>ATP + protein L-histidine = ADP + protein N-phospho-L-histidine.</text>
        <dbReference type="EC" id="2.7.13.3"/>
    </reaction>
</comment>
<evidence type="ECO:0000256" key="3">
    <source>
        <dbReference type="ARBA" id="ARBA00022553"/>
    </source>
</evidence>
<dbReference type="SMART" id="SM00387">
    <property type="entry name" value="HATPase_c"/>
    <property type="match status" value="1"/>
</dbReference>
<dbReference type="PROSITE" id="PS50109">
    <property type="entry name" value="HIS_KIN"/>
    <property type="match status" value="1"/>
</dbReference>
<keyword evidence="4" id="KW-0808">Transferase</keyword>
<feature type="coiled-coil region" evidence="9">
    <location>
        <begin position="595"/>
        <end position="622"/>
    </location>
</feature>
<feature type="region of interest" description="Disordered" evidence="10">
    <location>
        <begin position="539"/>
        <end position="559"/>
    </location>
</feature>
<keyword evidence="9" id="KW-0175">Coiled coil</keyword>
<dbReference type="InterPro" id="IPR036890">
    <property type="entry name" value="HATPase_C_sf"/>
</dbReference>
<dbReference type="GO" id="GO:0000155">
    <property type="term" value="F:phosphorelay sensor kinase activity"/>
    <property type="evidence" value="ECO:0007669"/>
    <property type="project" value="InterPro"/>
</dbReference>
<evidence type="ECO:0000256" key="4">
    <source>
        <dbReference type="ARBA" id="ARBA00022679"/>
    </source>
</evidence>
<dbReference type="SMART" id="SM00448">
    <property type="entry name" value="REC"/>
    <property type="match status" value="1"/>
</dbReference>
<dbReference type="InterPro" id="IPR004105">
    <property type="entry name" value="CheA-like_dim"/>
</dbReference>
<dbReference type="SUPFAM" id="SSF55874">
    <property type="entry name" value="ATPase domain of HSP90 chaperone/DNA topoisomerase II/histidine kinase"/>
    <property type="match status" value="1"/>
</dbReference>
<sequence>MITDSSIREQGYIYFLSEAPELLQTIEEELFGLVEDRNINRVHNLMRATHTLKGGAANVELESINKIAHSLEDVFKALYNPEVEIDSQLHSLLIQAFECLQLCLTSEITGTKIDDDELMQRAASVFADLQDKLGDAFGAEAHIPTSEELGFDIVLSIFETGVTQRIDNINDLVKNPPETSEVATFLRTQAEVFTGLSESLNLPGFGEITQAIIAALDADSSQALDIAKIANRDLQKAREAVLAGDRKRGGEASRDLLAFSQPVAIHSQNKDTEDFSLLQSDIAEDILGDVTTKSFQNKSVTKSLRTQIEELYEFFTKGNIDNEPLKPKSAKFHLKVIRCILGWFNHELGIVEDKLGLHLLIPRDDGKENPVECVETWLQEFLEFVQEESDTPSLSLYRLGGILTVLVGVAKFKCYQDNLWDFSIIETLQSKVSDIAKEYKNYAPVSIEDKQWLDSPKLQNLLGIKSEVNLTVEPEIQEVVSSEIETPPGNILEAIWGESIESDLNNNTAEEKIIESKHSLLDTNNDDDDDSPQTIIQHHTNQVTQTENKIDKKPATPARNSKLPAFVRVDVESLQRLNYLAGELLIHQKRRTSQDEQLNKTVKQLFEKLQRHQQTLEQLRELPFHAQKTVSRNTLNVGSVDFDSLEMDDYTEFHLGLHEATEQATQFQEILESVDLIIQQSAQVHDKKQRLTLGIIDNLVEARMLPLGNILNRFPQMVQNLTNIHGKNVELRLSGGSVLVDKAIAEKLYDPLLHLVRNAYDHGIESPEIRGGRGKSEQGVIEICAYNRGSQTVIEVRDDGGGLNFERIRTKAIELGMLRSDKEFGTHDSSLMEEELLDCLFSPGFSTAGKVSDISGRGIGLDIVRAQLQALNGSIAVYSQPQQGTTFVLKIPFSMTTEKLMIVQTGGAAYALLLDSIAKILLPSPEQIKHFENKKVLYWNTGKEERMVNLLNLSDLMQYHRSFAVENTLQNQPTINNTDKIINPILLLHSNDQILGLEIDQILGEQELVVRPLGQAIAPPKYVYGCSSLANGNLILVIDGTLLPSIGEMQASIDYSALPSEVSKKALQMSGEIITSKALLAASKSTHNPQIASGGKPKSPVAQSNKVVLVVDDAISLRQTISLTLQKYGYHVIQAQNGVEALEKLQHHPEVDLVISDLEMPRMNGFELLSNLRQSSDLADVPVVVLTSRSAEKHRQLAEALGANAYLTKPYLEHEFLSQVEKLVMGKVNV</sequence>
<feature type="modified residue" description="4-aspartylphosphate" evidence="8">
    <location>
        <position position="1157"/>
    </location>
</feature>
<dbReference type="GO" id="GO:0006935">
    <property type="term" value="P:chemotaxis"/>
    <property type="evidence" value="ECO:0007669"/>
    <property type="project" value="InterPro"/>
</dbReference>
<organism evidence="15 16">
    <name type="scientific">Calothrix parasitica NIES-267</name>
    <dbReference type="NCBI Taxonomy" id="1973488"/>
    <lineage>
        <taxon>Bacteria</taxon>
        <taxon>Bacillati</taxon>
        <taxon>Cyanobacteriota</taxon>
        <taxon>Cyanophyceae</taxon>
        <taxon>Nostocales</taxon>
        <taxon>Calotrichaceae</taxon>
        <taxon>Calothrix</taxon>
    </lineage>
</organism>
<dbReference type="Gene3D" id="1.20.120.160">
    <property type="entry name" value="HPT domain"/>
    <property type="match status" value="1"/>
</dbReference>
<evidence type="ECO:0000313" key="16">
    <source>
        <dbReference type="Proteomes" id="UP000218418"/>
    </source>
</evidence>
<dbReference type="SMART" id="SM01231">
    <property type="entry name" value="H-kinase_dim"/>
    <property type="match status" value="1"/>
</dbReference>
<evidence type="ECO:0000256" key="6">
    <source>
        <dbReference type="ARBA" id="ARBA00023012"/>
    </source>
</evidence>
<dbReference type="Pfam" id="PF01627">
    <property type="entry name" value="Hpt"/>
    <property type="match status" value="1"/>
</dbReference>
<dbReference type="SUPFAM" id="SSF50341">
    <property type="entry name" value="CheW-like"/>
    <property type="match status" value="1"/>
</dbReference>
<dbReference type="EC" id="2.7.13.3" evidence="2"/>
<evidence type="ECO:0000259" key="12">
    <source>
        <dbReference type="PROSITE" id="PS50110"/>
    </source>
</evidence>
<dbReference type="Pfam" id="PF00072">
    <property type="entry name" value="Response_reg"/>
    <property type="match status" value="1"/>
</dbReference>
<dbReference type="PANTHER" id="PTHR43395">
    <property type="entry name" value="SENSOR HISTIDINE KINASE CHEA"/>
    <property type="match status" value="1"/>
</dbReference>
<evidence type="ECO:0000256" key="7">
    <source>
        <dbReference type="PROSITE-ProRule" id="PRU00110"/>
    </source>
</evidence>
<feature type="domain" description="HPt" evidence="14">
    <location>
        <begin position="4"/>
        <end position="107"/>
    </location>
</feature>
<dbReference type="Gene3D" id="3.40.50.2300">
    <property type="match status" value="1"/>
</dbReference>
<dbReference type="InterPro" id="IPR005467">
    <property type="entry name" value="His_kinase_dom"/>
</dbReference>
<dbReference type="AlphaFoldDB" id="A0A1Z4LLB3"/>
<dbReference type="Pfam" id="PF02518">
    <property type="entry name" value="HATPase_c"/>
    <property type="match status" value="1"/>
</dbReference>
<dbReference type="Gene3D" id="2.30.30.40">
    <property type="entry name" value="SH3 Domains"/>
    <property type="match status" value="1"/>
</dbReference>
<dbReference type="InterPro" id="IPR011006">
    <property type="entry name" value="CheY-like_superfamily"/>
</dbReference>
<dbReference type="SMART" id="SM00073">
    <property type="entry name" value="HPT"/>
    <property type="match status" value="1"/>
</dbReference>
<dbReference type="InterPro" id="IPR036061">
    <property type="entry name" value="CheW-like_dom_sf"/>
</dbReference>
<dbReference type="InterPro" id="IPR002545">
    <property type="entry name" value="CheW-lke_dom"/>
</dbReference>
<keyword evidence="3 8" id="KW-0597">Phosphoprotein</keyword>
<protein>
    <recommendedName>
        <fullName evidence="2">histidine kinase</fullName>
        <ecNumber evidence="2">2.7.13.3</ecNumber>
    </recommendedName>
</protein>
<evidence type="ECO:0000256" key="2">
    <source>
        <dbReference type="ARBA" id="ARBA00012438"/>
    </source>
</evidence>
<evidence type="ECO:0000256" key="5">
    <source>
        <dbReference type="ARBA" id="ARBA00022777"/>
    </source>
</evidence>
<dbReference type="Proteomes" id="UP000218418">
    <property type="component" value="Chromosome"/>
</dbReference>
<dbReference type="OrthoDB" id="2079555at2"/>
<evidence type="ECO:0000256" key="1">
    <source>
        <dbReference type="ARBA" id="ARBA00000085"/>
    </source>
</evidence>
<dbReference type="InterPro" id="IPR008207">
    <property type="entry name" value="Sig_transdc_His_kin_Hpt_dom"/>
</dbReference>
<evidence type="ECO:0000256" key="8">
    <source>
        <dbReference type="PROSITE-ProRule" id="PRU00169"/>
    </source>
</evidence>
<evidence type="ECO:0000256" key="10">
    <source>
        <dbReference type="SAM" id="MobiDB-lite"/>
    </source>
</evidence>
<name>A0A1Z4LLB3_9CYAN</name>
<evidence type="ECO:0000259" key="13">
    <source>
        <dbReference type="PROSITE" id="PS50851"/>
    </source>
</evidence>
<dbReference type="PROSITE" id="PS50110">
    <property type="entry name" value="RESPONSE_REGULATORY"/>
    <property type="match status" value="1"/>
</dbReference>
<dbReference type="PROSITE" id="PS50851">
    <property type="entry name" value="CHEW"/>
    <property type="match status" value="1"/>
</dbReference>
<dbReference type="GO" id="GO:0005737">
    <property type="term" value="C:cytoplasm"/>
    <property type="evidence" value="ECO:0007669"/>
    <property type="project" value="InterPro"/>
</dbReference>
<dbReference type="InterPro" id="IPR001789">
    <property type="entry name" value="Sig_transdc_resp-reg_receiver"/>
</dbReference>
<dbReference type="SMART" id="SM00260">
    <property type="entry name" value="CheW"/>
    <property type="match status" value="1"/>
</dbReference>
<feature type="domain" description="Response regulatory" evidence="12">
    <location>
        <begin position="1107"/>
        <end position="1224"/>
    </location>
</feature>
<proteinExistence type="predicted"/>
<dbReference type="InterPro" id="IPR051315">
    <property type="entry name" value="Bact_Chemotaxis_CheA"/>
</dbReference>
<dbReference type="InterPro" id="IPR004358">
    <property type="entry name" value="Sig_transdc_His_kin-like_C"/>
</dbReference>
<feature type="domain" description="CheW-like" evidence="13">
    <location>
        <begin position="897"/>
        <end position="1049"/>
    </location>
</feature>
<keyword evidence="5 15" id="KW-0418">Kinase</keyword>
<keyword evidence="6" id="KW-0902">Two-component regulatory system</keyword>
<dbReference type="InterPro" id="IPR003594">
    <property type="entry name" value="HATPase_dom"/>
</dbReference>
<dbReference type="PANTHER" id="PTHR43395:SF1">
    <property type="entry name" value="CHEMOTAXIS PROTEIN CHEA"/>
    <property type="match status" value="1"/>
</dbReference>
<dbReference type="EMBL" id="AP018227">
    <property type="protein sequence ID" value="BAY82020.1"/>
    <property type="molecule type" value="Genomic_DNA"/>
</dbReference>
<reference evidence="15 16" key="1">
    <citation type="submission" date="2017-06" db="EMBL/GenBank/DDBJ databases">
        <title>Genome sequencing of cyanobaciteial culture collection at National Institute for Environmental Studies (NIES).</title>
        <authorList>
            <person name="Hirose Y."/>
            <person name="Shimura Y."/>
            <person name="Fujisawa T."/>
            <person name="Nakamura Y."/>
            <person name="Kawachi M."/>
        </authorList>
    </citation>
    <scope>NUCLEOTIDE SEQUENCE [LARGE SCALE GENOMIC DNA]</scope>
    <source>
        <strain evidence="15 16">NIES-267</strain>
    </source>
</reference>
<evidence type="ECO:0000256" key="9">
    <source>
        <dbReference type="SAM" id="Coils"/>
    </source>
</evidence>
<accession>A0A1Z4LLB3</accession>
<feature type="domain" description="Histidine kinase" evidence="11">
    <location>
        <begin position="695"/>
        <end position="895"/>
    </location>
</feature>
<evidence type="ECO:0000259" key="14">
    <source>
        <dbReference type="PROSITE" id="PS50894"/>
    </source>
</evidence>
<feature type="modified residue" description="Phosphohistidine" evidence="7">
    <location>
        <position position="50"/>
    </location>
</feature>
<dbReference type="FunFam" id="3.30.565.10:FF:000016">
    <property type="entry name" value="Chemotaxis protein CheA, putative"/>
    <property type="match status" value="1"/>
</dbReference>
<gene>
    <name evidence="15" type="ORF">NIES267_14980</name>
</gene>
<dbReference type="SUPFAM" id="SSF52172">
    <property type="entry name" value="CheY-like"/>
    <property type="match status" value="1"/>
</dbReference>
<evidence type="ECO:0000313" key="15">
    <source>
        <dbReference type="EMBL" id="BAY82020.1"/>
    </source>
</evidence>
<dbReference type="PROSITE" id="PS50894">
    <property type="entry name" value="HPT"/>
    <property type="match status" value="1"/>
</dbReference>
<keyword evidence="16" id="KW-1185">Reference proteome</keyword>
<dbReference type="Pfam" id="PF01584">
    <property type="entry name" value="CheW"/>
    <property type="match status" value="1"/>
</dbReference>
<evidence type="ECO:0000259" key="11">
    <source>
        <dbReference type="PROSITE" id="PS50109"/>
    </source>
</evidence>
<dbReference type="SUPFAM" id="SSF47226">
    <property type="entry name" value="Histidine-containing phosphotransfer domain, HPT domain"/>
    <property type="match status" value="1"/>
</dbReference>
<dbReference type="PRINTS" id="PR00344">
    <property type="entry name" value="BCTRLSENSOR"/>
</dbReference>